<dbReference type="InterPro" id="IPR019475">
    <property type="entry name" value="DNA_primase_DnaB-bd"/>
</dbReference>
<keyword evidence="2 12" id="KW-0639">Primosome</keyword>
<dbReference type="InterPro" id="IPR006295">
    <property type="entry name" value="DNA_primase_DnaG"/>
</dbReference>
<comment type="domain">
    <text evidence="12">Contains an N-terminal zinc-binding domain, a central core domain that contains the primase activity, and a C-terminal DnaB-binding domain.</text>
</comment>
<dbReference type="InterPro" id="IPR050219">
    <property type="entry name" value="DnaG_primase"/>
</dbReference>
<dbReference type="GO" id="GO:0000428">
    <property type="term" value="C:DNA-directed RNA polymerase complex"/>
    <property type="evidence" value="ECO:0007669"/>
    <property type="project" value="UniProtKB-KW"/>
</dbReference>
<comment type="subunit">
    <text evidence="12">Monomer. Interacts with DnaB.</text>
</comment>
<dbReference type="PROSITE" id="PS50880">
    <property type="entry name" value="TOPRIM"/>
    <property type="match status" value="1"/>
</dbReference>
<evidence type="ECO:0000256" key="14">
    <source>
        <dbReference type="PIRSR" id="PIRSR002811-1"/>
    </source>
</evidence>
<dbReference type="GO" id="GO:1990077">
    <property type="term" value="C:primosome complex"/>
    <property type="evidence" value="ECO:0007669"/>
    <property type="project" value="UniProtKB-KW"/>
</dbReference>
<comment type="similarity">
    <text evidence="12 13">Belongs to the DnaG primase family.</text>
</comment>
<evidence type="ECO:0000256" key="3">
    <source>
        <dbReference type="ARBA" id="ARBA00022679"/>
    </source>
</evidence>
<evidence type="ECO:0000313" key="18">
    <source>
        <dbReference type="Proteomes" id="UP000308528"/>
    </source>
</evidence>
<dbReference type="OrthoDB" id="9803773at2"/>
<dbReference type="SUPFAM" id="SSF56731">
    <property type="entry name" value="DNA primase core"/>
    <property type="match status" value="1"/>
</dbReference>
<dbReference type="EC" id="2.7.7.101" evidence="12"/>
<organism evidence="17 18">
    <name type="scientific">Neolewinella litorea</name>
    <dbReference type="NCBI Taxonomy" id="2562452"/>
    <lineage>
        <taxon>Bacteria</taxon>
        <taxon>Pseudomonadati</taxon>
        <taxon>Bacteroidota</taxon>
        <taxon>Saprospiria</taxon>
        <taxon>Saprospirales</taxon>
        <taxon>Lewinellaceae</taxon>
        <taxon>Neolewinella</taxon>
    </lineage>
</organism>
<name>A0A4S4NSY0_9BACT</name>
<dbReference type="GO" id="GO:0003677">
    <property type="term" value="F:DNA binding"/>
    <property type="evidence" value="ECO:0007669"/>
    <property type="project" value="UniProtKB-KW"/>
</dbReference>
<keyword evidence="11 12" id="KW-0804">Transcription</keyword>
<keyword evidence="5 12" id="KW-0235">DNA replication</keyword>
<comment type="catalytic activity">
    <reaction evidence="12">
        <text>ssDNA + n NTP = ssDNA/pppN(pN)n-1 hybrid + (n-1) diphosphate.</text>
        <dbReference type="EC" id="2.7.7.101"/>
    </reaction>
</comment>
<dbReference type="Pfam" id="PF13155">
    <property type="entry name" value="Toprim_2"/>
    <property type="match status" value="1"/>
</dbReference>
<evidence type="ECO:0000256" key="11">
    <source>
        <dbReference type="ARBA" id="ARBA00023163"/>
    </source>
</evidence>
<dbReference type="PANTHER" id="PTHR30313:SF2">
    <property type="entry name" value="DNA PRIMASE"/>
    <property type="match status" value="1"/>
</dbReference>
<evidence type="ECO:0000256" key="8">
    <source>
        <dbReference type="ARBA" id="ARBA00022833"/>
    </source>
</evidence>
<dbReference type="SMART" id="SM00493">
    <property type="entry name" value="TOPRIM"/>
    <property type="match status" value="1"/>
</dbReference>
<dbReference type="InterPro" id="IPR006171">
    <property type="entry name" value="TOPRIM_dom"/>
</dbReference>
<protein>
    <recommendedName>
        <fullName evidence="12 13">DNA primase</fullName>
        <ecNumber evidence="12">2.7.7.101</ecNumber>
    </recommendedName>
</protein>
<feature type="compositionally biased region" description="Basic and acidic residues" evidence="15">
    <location>
        <begin position="432"/>
        <end position="460"/>
    </location>
</feature>
<dbReference type="InterPro" id="IPR013264">
    <property type="entry name" value="DNAG_N"/>
</dbReference>
<comment type="cofactor">
    <cofactor evidence="12 13 14">
        <name>Zn(2+)</name>
        <dbReference type="ChEBI" id="CHEBI:29105"/>
    </cofactor>
    <text evidence="12 13 14">Binds 1 zinc ion per monomer.</text>
</comment>
<feature type="zinc finger region" description="CHC2-type" evidence="12 14">
    <location>
        <begin position="37"/>
        <end position="61"/>
    </location>
</feature>
<keyword evidence="18" id="KW-1185">Reference proteome</keyword>
<dbReference type="FunFam" id="3.90.580.10:FF:000001">
    <property type="entry name" value="DNA primase"/>
    <property type="match status" value="1"/>
</dbReference>
<dbReference type="Pfam" id="PF10410">
    <property type="entry name" value="DnaB_bind"/>
    <property type="match status" value="1"/>
</dbReference>
<dbReference type="InterPro" id="IPR030846">
    <property type="entry name" value="DnaG_bac"/>
</dbReference>
<evidence type="ECO:0000313" key="17">
    <source>
        <dbReference type="EMBL" id="THH41558.1"/>
    </source>
</evidence>
<dbReference type="GO" id="GO:0003899">
    <property type="term" value="F:DNA-directed RNA polymerase activity"/>
    <property type="evidence" value="ECO:0007669"/>
    <property type="project" value="UniProtKB-UniRule"/>
</dbReference>
<proteinExistence type="inferred from homology"/>
<evidence type="ECO:0000256" key="5">
    <source>
        <dbReference type="ARBA" id="ARBA00022705"/>
    </source>
</evidence>
<dbReference type="InterPro" id="IPR034151">
    <property type="entry name" value="TOPRIM_DnaG_bac"/>
</dbReference>
<gene>
    <name evidence="12" type="primary">dnaG</name>
    <name evidence="17" type="ORF">E4021_02895</name>
</gene>
<keyword evidence="7 12" id="KW-0863">Zinc-finger</keyword>
<dbReference type="InterPro" id="IPR002694">
    <property type="entry name" value="Znf_CHC2"/>
</dbReference>
<evidence type="ECO:0000256" key="13">
    <source>
        <dbReference type="PIRNR" id="PIRNR002811"/>
    </source>
</evidence>
<keyword evidence="8 12" id="KW-0862">Zinc</keyword>
<dbReference type="SUPFAM" id="SSF57783">
    <property type="entry name" value="Zinc beta-ribbon"/>
    <property type="match status" value="1"/>
</dbReference>
<evidence type="ECO:0000256" key="6">
    <source>
        <dbReference type="ARBA" id="ARBA00022723"/>
    </source>
</evidence>
<dbReference type="GO" id="GO:0006269">
    <property type="term" value="P:DNA replication, synthesis of primer"/>
    <property type="evidence" value="ECO:0007669"/>
    <property type="project" value="UniProtKB-UniRule"/>
</dbReference>
<dbReference type="EMBL" id="SRSF01000001">
    <property type="protein sequence ID" value="THH41558.1"/>
    <property type="molecule type" value="Genomic_DNA"/>
</dbReference>
<evidence type="ECO:0000256" key="9">
    <source>
        <dbReference type="ARBA" id="ARBA00022842"/>
    </source>
</evidence>
<sequence length="685" mass="77708">MITEESVREVIDTARVEDVVGDFVNLRRRGNNFTGLCPFHNEKTPSFNVNPARNIYKCFGCGVGGDPVKFLMELEQLSFPDAIRWIAQKYNIKLEETEISEEVRAEIQERDSLIIANDFARQYYEDQLHQTEIGKSVGLGYFRSRGFRKETLKTFGLGYAPSSTDGLYQAALKAGYKEEQLEKLGLIRNGRDFFRDRVMFTIHNLGGKPIAFAGRILRKDAKAPKYINSPETEIYHKSDVLYGMFQARQAIRKLDNVYLVEGYTDVISLYQSGIRNVVATSGTSLTPGQAKLVKRFTENVTLLYDGDKAGVKAALRGVDVLLAADLNVRVVVLPDGQDPDGYMQEVGTTVFEKYLEETRQDFLFFKADILLEEAGQDVAARSAAIRDIGSTLALVSDPLKRAGYLQQFSSKLGLEEGLLVQLVNKAIADRRTEARKTRERDDRRRAREQPSDRSAPRPDADEWEGMEEPAWLSAVENPELPPETGIGLAPTPPLDVDPQTIAVGHSFQEKYIVQLLVRDGHKLYDEASGTSVAQYLTANVADVLADFDVERYRDIVQQVMQYLQSNSTPPPSDWYTRHADESIRKLAVEALTTPYTYSPNWKEKYGLRLSQKMPEDNHRLAAEIFLRIFRMEKIERKGRENSRLIAQYEQEGNFEKLRTHLKVQMKLDEMRLALAKELGTVVLSR</sequence>
<dbReference type="CDD" id="cd03364">
    <property type="entry name" value="TOPRIM_DnaG_primases"/>
    <property type="match status" value="1"/>
</dbReference>
<feature type="domain" description="Toprim" evidence="16">
    <location>
        <begin position="255"/>
        <end position="336"/>
    </location>
</feature>
<dbReference type="Gene3D" id="3.40.1360.10">
    <property type="match status" value="1"/>
</dbReference>
<dbReference type="PANTHER" id="PTHR30313">
    <property type="entry name" value="DNA PRIMASE"/>
    <property type="match status" value="1"/>
</dbReference>
<evidence type="ECO:0000256" key="12">
    <source>
        <dbReference type="HAMAP-Rule" id="MF_00974"/>
    </source>
</evidence>
<keyword evidence="4 12" id="KW-0548">Nucleotidyltransferase</keyword>
<dbReference type="Pfam" id="PF08275">
    <property type="entry name" value="DNAG_N"/>
    <property type="match status" value="1"/>
</dbReference>
<dbReference type="InterPro" id="IPR036977">
    <property type="entry name" value="DNA_primase_Znf_CHC2"/>
</dbReference>
<dbReference type="Proteomes" id="UP000308528">
    <property type="component" value="Unassembled WGS sequence"/>
</dbReference>
<dbReference type="FunFam" id="3.40.1360.10:FF:000002">
    <property type="entry name" value="DNA primase"/>
    <property type="match status" value="1"/>
</dbReference>
<dbReference type="PIRSF" id="PIRSF002811">
    <property type="entry name" value="DnaG"/>
    <property type="match status" value="1"/>
</dbReference>
<keyword evidence="1 12" id="KW-0240">DNA-directed RNA polymerase</keyword>
<keyword evidence="3 12" id="KW-0808">Transferase</keyword>
<reference evidence="17 18" key="1">
    <citation type="submission" date="2019-04" db="EMBL/GenBank/DDBJ databases">
        <title>Lewinella litorea sp. nov., isolated from a marine sand.</title>
        <authorList>
            <person name="Yoon J.-H."/>
        </authorList>
    </citation>
    <scope>NUCLEOTIDE SEQUENCE [LARGE SCALE GENOMIC DNA]</scope>
    <source>
        <strain evidence="17 18">HSMS-39</strain>
    </source>
</reference>
<dbReference type="GO" id="GO:0008270">
    <property type="term" value="F:zinc ion binding"/>
    <property type="evidence" value="ECO:0007669"/>
    <property type="project" value="UniProtKB-UniRule"/>
</dbReference>
<dbReference type="InterPro" id="IPR037068">
    <property type="entry name" value="DNA_primase_core_N_sf"/>
</dbReference>
<dbReference type="HAMAP" id="MF_00974">
    <property type="entry name" value="DNA_primase_DnaG"/>
    <property type="match status" value="1"/>
</dbReference>
<evidence type="ECO:0000256" key="10">
    <source>
        <dbReference type="ARBA" id="ARBA00023125"/>
    </source>
</evidence>
<evidence type="ECO:0000256" key="15">
    <source>
        <dbReference type="SAM" id="MobiDB-lite"/>
    </source>
</evidence>
<comment type="function">
    <text evidence="12 13">RNA polymerase that catalyzes the synthesis of short RNA molecules used as primers for DNA polymerase during DNA replication.</text>
</comment>
<feature type="region of interest" description="Disordered" evidence="15">
    <location>
        <begin position="432"/>
        <end position="464"/>
    </location>
</feature>
<keyword evidence="6 12" id="KW-0479">Metal-binding</keyword>
<dbReference type="Gene3D" id="3.90.580.10">
    <property type="entry name" value="Zinc finger, CHC2-type domain"/>
    <property type="match status" value="1"/>
</dbReference>
<dbReference type="SMART" id="SM00400">
    <property type="entry name" value="ZnF_CHCC"/>
    <property type="match status" value="1"/>
</dbReference>
<evidence type="ECO:0000256" key="7">
    <source>
        <dbReference type="ARBA" id="ARBA00022771"/>
    </source>
</evidence>
<evidence type="ECO:0000256" key="2">
    <source>
        <dbReference type="ARBA" id="ARBA00022515"/>
    </source>
</evidence>
<dbReference type="Pfam" id="PF01807">
    <property type="entry name" value="Zn_ribbon_DnaG"/>
    <property type="match status" value="1"/>
</dbReference>
<dbReference type="AlphaFoldDB" id="A0A4S4NSY0"/>
<keyword evidence="10 12" id="KW-0238">DNA-binding</keyword>
<evidence type="ECO:0000259" key="16">
    <source>
        <dbReference type="PROSITE" id="PS50880"/>
    </source>
</evidence>
<comment type="caution">
    <text evidence="17">The sequence shown here is derived from an EMBL/GenBank/DDBJ whole genome shotgun (WGS) entry which is preliminary data.</text>
</comment>
<evidence type="ECO:0000256" key="4">
    <source>
        <dbReference type="ARBA" id="ARBA00022695"/>
    </source>
</evidence>
<keyword evidence="9" id="KW-0460">Magnesium</keyword>
<accession>A0A4S4NSY0</accession>
<dbReference type="Gene3D" id="3.90.980.10">
    <property type="entry name" value="DNA primase, catalytic core, N-terminal domain"/>
    <property type="match status" value="1"/>
</dbReference>
<dbReference type="GO" id="GO:0005737">
    <property type="term" value="C:cytoplasm"/>
    <property type="evidence" value="ECO:0007669"/>
    <property type="project" value="TreeGrafter"/>
</dbReference>
<evidence type="ECO:0000256" key="1">
    <source>
        <dbReference type="ARBA" id="ARBA00022478"/>
    </source>
</evidence>
<dbReference type="NCBIfam" id="TIGR01391">
    <property type="entry name" value="dnaG"/>
    <property type="match status" value="1"/>
</dbReference>
<dbReference type="RefSeq" id="WP_136456401.1">
    <property type="nucleotide sequence ID" value="NZ_SRSF01000001.1"/>
</dbReference>